<evidence type="ECO:0000256" key="1">
    <source>
        <dbReference type="ARBA" id="ARBA00001974"/>
    </source>
</evidence>
<dbReference type="InterPro" id="IPR007526">
    <property type="entry name" value="SWIRM"/>
</dbReference>
<keyword evidence="6" id="KW-0560">Oxidoreductase</keyword>
<dbReference type="GO" id="GO:0005634">
    <property type="term" value="C:nucleus"/>
    <property type="evidence" value="ECO:0007669"/>
    <property type="project" value="UniProtKB-SubCell"/>
</dbReference>
<dbReference type="EMBL" id="CAJGYM010000010">
    <property type="protein sequence ID" value="CAD6189174.1"/>
    <property type="molecule type" value="Genomic_DNA"/>
</dbReference>
<evidence type="ECO:0000259" key="7">
    <source>
        <dbReference type="PROSITE" id="PS50934"/>
    </source>
</evidence>
<keyword evidence="5" id="KW-0274">FAD</keyword>
<evidence type="ECO:0000256" key="4">
    <source>
        <dbReference type="ARBA" id="ARBA00022630"/>
    </source>
</evidence>
<accession>A0A8S1H1Y5</accession>
<dbReference type="GO" id="GO:0140682">
    <property type="term" value="F:FAD-dependent H3K4me/H3K4me3 demethylase activity"/>
    <property type="evidence" value="ECO:0007669"/>
    <property type="project" value="UniProtKB-ARBA"/>
</dbReference>
<comment type="similarity">
    <text evidence="3">Belongs to the flavin monoamine oxidase family.</text>
</comment>
<dbReference type="InterPro" id="IPR036388">
    <property type="entry name" value="WH-like_DNA-bd_sf"/>
</dbReference>
<gene>
    <name evidence="8" type="ORF">CAUJ_LOCUS5093</name>
</gene>
<dbReference type="PANTHER" id="PTHR10742">
    <property type="entry name" value="FLAVIN MONOAMINE OXIDASE"/>
    <property type="match status" value="1"/>
</dbReference>
<evidence type="ECO:0000256" key="6">
    <source>
        <dbReference type="ARBA" id="ARBA00023002"/>
    </source>
</evidence>
<dbReference type="Gene3D" id="3.50.50.60">
    <property type="entry name" value="FAD/NAD(P)-binding domain"/>
    <property type="match status" value="1"/>
</dbReference>
<dbReference type="SUPFAM" id="SSF46689">
    <property type="entry name" value="Homeodomain-like"/>
    <property type="match status" value="1"/>
</dbReference>
<reference evidence="8" key="1">
    <citation type="submission" date="2020-10" db="EMBL/GenBank/DDBJ databases">
        <authorList>
            <person name="Kikuchi T."/>
        </authorList>
    </citation>
    <scope>NUCLEOTIDE SEQUENCE</scope>
    <source>
        <strain evidence="8">NKZ352</strain>
    </source>
</reference>
<protein>
    <recommendedName>
        <fullName evidence="7">SWIRM domain-containing protein</fullName>
    </recommendedName>
</protein>
<dbReference type="PROSITE" id="PS50934">
    <property type="entry name" value="SWIRM"/>
    <property type="match status" value="1"/>
</dbReference>
<keyword evidence="9" id="KW-1185">Reference proteome</keyword>
<dbReference type="AlphaFoldDB" id="A0A8S1H1Y5"/>
<evidence type="ECO:0000313" key="8">
    <source>
        <dbReference type="EMBL" id="CAD6189174.1"/>
    </source>
</evidence>
<evidence type="ECO:0000256" key="3">
    <source>
        <dbReference type="ARBA" id="ARBA00005995"/>
    </source>
</evidence>
<dbReference type="InterPro" id="IPR009057">
    <property type="entry name" value="Homeodomain-like_sf"/>
</dbReference>
<feature type="domain" description="SWIRM" evidence="7">
    <location>
        <begin position="231"/>
        <end position="333"/>
    </location>
</feature>
<evidence type="ECO:0000313" key="9">
    <source>
        <dbReference type="Proteomes" id="UP000835052"/>
    </source>
</evidence>
<proteinExistence type="inferred from homology"/>
<dbReference type="InterPro" id="IPR036188">
    <property type="entry name" value="FAD/NAD-bd_sf"/>
</dbReference>
<dbReference type="InterPro" id="IPR050281">
    <property type="entry name" value="Flavin_monoamine_oxidase"/>
</dbReference>
<sequence length="478" mass="53997">MEVCKTPLAGDETTESSARKRRRCALMATKIIKESLKVVSKKQRTILSRNSPVPLTCCIRISPKCDVDVNSVHILTKTELACSACYHFVHKKPNGLKFEVWKEAHVEESRCRAVVNNFIQDIILPYWVKCSKCTSYRCFVSEKCIDSQDIVNFQCENCEEPEDKAVLEVIGDPDWLKKTNTFPYFQRHPALIWLKGQYYCDETGMSPVETKFDPAPLIDASFNTTDFLLPFHIPHTEAVASCCRPDTMEKDELEEFVAYANEQRPFLAARNLIIAIWSCRPFEYLTLKKCLEFFVCRGHSRIWLSEHLIPQTYNFLMRKGCINVGAVTLPPEIQQIYDKKVIVVGAGISGLVAARQLKMQGVDVTILEGRNRAGGRMKDTTSMGVAAGCGAQLVVGVHNNPISLMYRQLGLDYLIPSRTCPLLDALKGGIVDKRVDDEAETHFNFLLESAAHGKTSKQKSDVVQEDCSLLCEFSMEKW</sequence>
<comment type="caution">
    <text evidence="8">The sequence shown here is derived from an EMBL/GenBank/DDBJ whole genome shotgun (WGS) entry which is preliminary data.</text>
</comment>
<keyword evidence="4" id="KW-0285">Flavoprotein</keyword>
<dbReference type="Pfam" id="PF01593">
    <property type="entry name" value="Amino_oxidase"/>
    <property type="match status" value="1"/>
</dbReference>
<dbReference type="Proteomes" id="UP000835052">
    <property type="component" value="Unassembled WGS sequence"/>
</dbReference>
<evidence type="ECO:0000256" key="2">
    <source>
        <dbReference type="ARBA" id="ARBA00004123"/>
    </source>
</evidence>
<dbReference type="OrthoDB" id="2219495at2759"/>
<dbReference type="SUPFAM" id="SSF51905">
    <property type="entry name" value="FAD/NAD(P)-binding domain"/>
    <property type="match status" value="1"/>
</dbReference>
<dbReference type="PANTHER" id="PTHR10742:SF410">
    <property type="entry name" value="LYSINE-SPECIFIC HISTONE DEMETHYLASE 2"/>
    <property type="match status" value="1"/>
</dbReference>
<comment type="cofactor">
    <cofactor evidence="1">
        <name>FAD</name>
        <dbReference type="ChEBI" id="CHEBI:57692"/>
    </cofactor>
</comment>
<dbReference type="InterPro" id="IPR002937">
    <property type="entry name" value="Amino_oxidase"/>
</dbReference>
<organism evidence="8 9">
    <name type="scientific">Caenorhabditis auriculariae</name>
    <dbReference type="NCBI Taxonomy" id="2777116"/>
    <lineage>
        <taxon>Eukaryota</taxon>
        <taxon>Metazoa</taxon>
        <taxon>Ecdysozoa</taxon>
        <taxon>Nematoda</taxon>
        <taxon>Chromadorea</taxon>
        <taxon>Rhabditida</taxon>
        <taxon>Rhabditina</taxon>
        <taxon>Rhabditomorpha</taxon>
        <taxon>Rhabditoidea</taxon>
        <taxon>Rhabditidae</taxon>
        <taxon>Peloderinae</taxon>
        <taxon>Caenorhabditis</taxon>
    </lineage>
</organism>
<comment type="subcellular location">
    <subcellularLocation>
        <location evidence="2">Nucleus</location>
    </subcellularLocation>
</comment>
<name>A0A8S1H1Y5_9PELO</name>
<dbReference type="Gene3D" id="1.10.10.10">
    <property type="entry name" value="Winged helix-like DNA-binding domain superfamily/Winged helix DNA-binding domain"/>
    <property type="match status" value="1"/>
</dbReference>
<evidence type="ECO:0000256" key="5">
    <source>
        <dbReference type="ARBA" id="ARBA00022827"/>
    </source>
</evidence>